<proteinExistence type="predicted"/>
<dbReference type="Gene3D" id="3.40.50.1820">
    <property type="entry name" value="alpha/beta hydrolase"/>
    <property type="match status" value="1"/>
</dbReference>
<name>A0A426VFY9_9BURK</name>
<gene>
    <name evidence="2" type="ORF">EIP75_02205</name>
</gene>
<evidence type="ECO:0000313" key="3">
    <source>
        <dbReference type="Proteomes" id="UP000269265"/>
    </source>
</evidence>
<dbReference type="AlphaFoldDB" id="A0A426VFY9"/>
<accession>A0A426VFY9</accession>
<dbReference type="SUPFAM" id="SSF53474">
    <property type="entry name" value="alpha/beta-Hydrolases"/>
    <property type="match status" value="1"/>
</dbReference>
<protein>
    <submittedName>
        <fullName evidence="2">Carboxylesterase family protein</fullName>
    </submittedName>
</protein>
<keyword evidence="3" id="KW-1185">Reference proteome</keyword>
<dbReference type="InterPro" id="IPR050309">
    <property type="entry name" value="Type-B_Carboxylest/Lipase"/>
</dbReference>
<evidence type="ECO:0000313" key="2">
    <source>
        <dbReference type="EMBL" id="RRS05701.1"/>
    </source>
</evidence>
<dbReference type="InterPro" id="IPR002018">
    <property type="entry name" value="CarbesteraseB"/>
</dbReference>
<reference evidence="2 3" key="1">
    <citation type="submission" date="2018-12" db="EMBL/GenBank/DDBJ databases">
        <title>The whole draft genome of Aquabacterium sp. SJQ9.</title>
        <authorList>
            <person name="Sun L."/>
            <person name="Gao X."/>
            <person name="Chen W."/>
            <person name="Huang K."/>
        </authorList>
    </citation>
    <scope>NUCLEOTIDE SEQUENCE [LARGE SCALE GENOMIC DNA]</scope>
    <source>
        <strain evidence="2 3">SJQ9</strain>
    </source>
</reference>
<dbReference type="EMBL" id="RSED01000002">
    <property type="protein sequence ID" value="RRS05701.1"/>
    <property type="molecule type" value="Genomic_DNA"/>
</dbReference>
<dbReference type="Pfam" id="PF00135">
    <property type="entry name" value="COesterase"/>
    <property type="match status" value="1"/>
</dbReference>
<dbReference type="Proteomes" id="UP000269265">
    <property type="component" value="Unassembled WGS sequence"/>
</dbReference>
<dbReference type="InterPro" id="IPR029058">
    <property type="entry name" value="AB_hydrolase_fold"/>
</dbReference>
<organism evidence="2 3">
    <name type="scientific">Aquabacterium soli</name>
    <dbReference type="NCBI Taxonomy" id="2493092"/>
    <lineage>
        <taxon>Bacteria</taxon>
        <taxon>Pseudomonadati</taxon>
        <taxon>Pseudomonadota</taxon>
        <taxon>Betaproteobacteria</taxon>
        <taxon>Burkholderiales</taxon>
        <taxon>Aquabacterium</taxon>
    </lineage>
</organism>
<sequence>MPCGWLPRVASRCPPVSSAGQPGRGSDMTTTLTRRGLTAASLILSALCTAHAQTGPVVRVAEGDLLGLSQDGLNQFRGIRYASPPVGPLRWVAPQAPQAWSGVRDATQFGASCPQAPEPFADNLSNSEDCLSLNVYAPAAPVTPGGKPRPVIVWIPGGGAVLGSARQYDASYLANKTQAVVVTMNYRLGALGYLWTSGMVGEKKGHNFSIQDQQAALRWVQRNIAAFHGDPKNVTLSGESVGSISASLHLVSPTAAGLFHRVLMASGIVPPAIDPSAKAAAKGDAFAQTIGCPPGPGQMACLRATPVDAILRASPTYADIGRAGDLYWKSFIDGEVVTDNIFSAISKGQFNRVPIIVGSTRDEGRGFIPLGYDLDGTAMTEAEYVAAVKAFIGPVVQPVITQWLYPSARLGNPSLAFSQFLTDSGFACQANEVSQRASTYVPVYTYEFADRTAPEYVPSPFMASGAFHAADLLYWFQTPVGAAPLTLNAAQLRLSDQMIRYWKRFAETGDPNVRDGSADPAWPRYNKLSTPYLTLVPDAITVQDWGAFQRAHQCGTWSTLYVLRALGLS</sequence>
<dbReference type="PANTHER" id="PTHR11559">
    <property type="entry name" value="CARBOXYLESTERASE"/>
    <property type="match status" value="1"/>
</dbReference>
<feature type="domain" description="Carboxylesterase type B" evidence="1">
    <location>
        <begin position="56"/>
        <end position="540"/>
    </location>
</feature>
<comment type="caution">
    <text evidence="2">The sequence shown here is derived from an EMBL/GenBank/DDBJ whole genome shotgun (WGS) entry which is preliminary data.</text>
</comment>
<evidence type="ECO:0000259" key="1">
    <source>
        <dbReference type="Pfam" id="PF00135"/>
    </source>
</evidence>